<dbReference type="Proteomes" id="UP001242045">
    <property type="component" value="Unassembled WGS sequence"/>
</dbReference>
<sequence length="214" mass="23784">MMIESTEPSAPWPPDGCPPLMWPELSDPMARGRWYADVIGAYAALWQGHVSQASINPSSDADLDALEARLGCRLPATLREYHRQFGALSLAEALCSVEMGDTPIQALREAYPGIVDIAEDLPDGDVLLALADEMVAFGDYLGNGNMFCFHRQTGEVYYFDHDDGEPLTRFFPSVSDYLDALMIRCLAEIHDDEEGGEALLAHRFGQPLVRKWLY</sequence>
<dbReference type="InterPro" id="IPR018958">
    <property type="entry name" value="Knr4/Smi1-like_dom"/>
</dbReference>
<reference evidence="2" key="1">
    <citation type="submission" date="2023-07" db="EMBL/GenBank/DDBJ databases">
        <title>Sorghum-associated microbial communities from plants grown in Nebraska, USA.</title>
        <authorList>
            <person name="Schachtman D."/>
        </authorList>
    </citation>
    <scope>NUCLEOTIDE SEQUENCE</scope>
    <source>
        <strain evidence="2">DS3754</strain>
    </source>
</reference>
<evidence type="ECO:0000313" key="2">
    <source>
        <dbReference type="EMBL" id="MDP9891723.1"/>
    </source>
</evidence>
<proteinExistence type="predicted"/>
<feature type="domain" description="Knr4/Smi1-like" evidence="1">
    <location>
        <begin position="57"/>
        <end position="180"/>
    </location>
</feature>
<accession>A0AAW8CVE7</accession>
<evidence type="ECO:0000259" key="1">
    <source>
        <dbReference type="SMART" id="SM00860"/>
    </source>
</evidence>
<dbReference type="SUPFAM" id="SSF160631">
    <property type="entry name" value="SMI1/KNR4-like"/>
    <property type="match status" value="1"/>
</dbReference>
<dbReference type="RefSeq" id="WP_307684235.1">
    <property type="nucleotide sequence ID" value="NZ_JAUSRD010000002.1"/>
</dbReference>
<dbReference type="AlphaFoldDB" id="A0AAW8CVE7"/>
<name>A0AAW8CVE7_9BURK</name>
<dbReference type="Gene3D" id="3.40.1580.10">
    <property type="entry name" value="SMI1/KNR4-like"/>
    <property type="match status" value="1"/>
</dbReference>
<protein>
    <recommendedName>
        <fullName evidence="1">Knr4/Smi1-like domain-containing protein</fullName>
    </recommendedName>
</protein>
<dbReference type="Pfam" id="PF09346">
    <property type="entry name" value="SMI1_KNR4"/>
    <property type="match status" value="1"/>
</dbReference>
<gene>
    <name evidence="2" type="ORF">J2W31_000826</name>
</gene>
<organism evidence="2 3">
    <name type="scientific">Variovorax boronicumulans</name>
    <dbReference type="NCBI Taxonomy" id="436515"/>
    <lineage>
        <taxon>Bacteria</taxon>
        <taxon>Pseudomonadati</taxon>
        <taxon>Pseudomonadota</taxon>
        <taxon>Betaproteobacteria</taxon>
        <taxon>Burkholderiales</taxon>
        <taxon>Comamonadaceae</taxon>
        <taxon>Variovorax</taxon>
    </lineage>
</organism>
<dbReference type="InterPro" id="IPR037883">
    <property type="entry name" value="Knr4/Smi1-like_sf"/>
</dbReference>
<dbReference type="EMBL" id="JAUSRD010000002">
    <property type="protein sequence ID" value="MDP9891723.1"/>
    <property type="molecule type" value="Genomic_DNA"/>
</dbReference>
<comment type="caution">
    <text evidence="2">The sequence shown here is derived from an EMBL/GenBank/DDBJ whole genome shotgun (WGS) entry which is preliminary data.</text>
</comment>
<dbReference type="SMART" id="SM00860">
    <property type="entry name" value="SMI1_KNR4"/>
    <property type="match status" value="1"/>
</dbReference>
<evidence type="ECO:0000313" key="3">
    <source>
        <dbReference type="Proteomes" id="UP001242045"/>
    </source>
</evidence>